<evidence type="ECO:0000313" key="2">
    <source>
        <dbReference type="EMBL" id="GBL10984.1"/>
    </source>
</evidence>
<feature type="chain" id="PRO_5016358367" description="PEP-CTERM protein-sorting domain-containing protein" evidence="1">
    <location>
        <begin position="26"/>
        <end position="294"/>
    </location>
</feature>
<evidence type="ECO:0008006" key="4">
    <source>
        <dbReference type="Google" id="ProtNLM"/>
    </source>
</evidence>
<proteinExistence type="predicted"/>
<accession>A0A2Z6UQ26</accession>
<dbReference type="RefSeq" id="WP_110579382.1">
    <property type="nucleotide sequence ID" value="NZ_BDSG01000056.1"/>
</dbReference>
<dbReference type="EMBL" id="BDSG01000056">
    <property type="protein sequence ID" value="GBL10984.1"/>
    <property type="molecule type" value="Genomic_DNA"/>
</dbReference>
<name>A0A2Z6UQ26_MICAE</name>
<reference evidence="2 3" key="1">
    <citation type="journal article" date="2018" name="Front. Microbiol.">
        <title>Adaptation of the Freshwater Bloom-Forming Cyanobacterium Microcystis aeruginosa to Brackish Water Is Driven by Recent Horizontal Transfer of Sucrose Genes.</title>
        <authorList>
            <person name="Tanabe Y."/>
            <person name="Hodoki Y."/>
            <person name="Sano T."/>
            <person name="Tada K."/>
            <person name="Watanabe M.M."/>
        </authorList>
    </citation>
    <scope>NUCLEOTIDE SEQUENCE [LARGE SCALE GENOMIC DNA]</scope>
    <source>
        <strain evidence="2 3">Sj</strain>
    </source>
</reference>
<sequence length="294" mass="31084">MKKLPALGVALGVSLALLSSAKADAAIVSYESEFSRFLPSTFKPGDTFDLSFRIDNSRRPRPIRIHKIIYIVVTPRGKIIITLFFEKLSSQSSSKFTTPPGAIPADGIDLTLAGSNAFAITNGFVPFNFKITRSDILAAYLSLSLDTDGLVAGDGFVASLNLNGKSIGSQAFEPDLNVIENIGIASQAFERLDTSERLDTAGLVAGDGFVDSLNLNGKSIGSQAFEPDLNVIENIGIASQAFEPNLNARSIGIASQAIPEPSTVLAILTLGGAMATFKKKSRPLGMKDSQDNAA</sequence>
<feature type="signal peptide" evidence="1">
    <location>
        <begin position="1"/>
        <end position="25"/>
    </location>
</feature>
<dbReference type="NCBIfam" id="TIGR02595">
    <property type="entry name" value="PEP_CTERM"/>
    <property type="match status" value="1"/>
</dbReference>
<evidence type="ECO:0000256" key="1">
    <source>
        <dbReference type="SAM" id="SignalP"/>
    </source>
</evidence>
<organism evidence="2 3">
    <name type="scientific">Microcystis aeruginosa Sj</name>
    <dbReference type="NCBI Taxonomy" id="1979544"/>
    <lineage>
        <taxon>Bacteria</taxon>
        <taxon>Bacillati</taxon>
        <taxon>Cyanobacteriota</taxon>
        <taxon>Cyanophyceae</taxon>
        <taxon>Oscillatoriophycideae</taxon>
        <taxon>Chroococcales</taxon>
        <taxon>Microcystaceae</taxon>
        <taxon>Microcystis</taxon>
    </lineage>
</organism>
<gene>
    <name evidence="2" type="ORF">MSj_02480</name>
</gene>
<evidence type="ECO:0000313" key="3">
    <source>
        <dbReference type="Proteomes" id="UP000248272"/>
    </source>
</evidence>
<keyword evidence="1" id="KW-0732">Signal</keyword>
<protein>
    <recommendedName>
        <fullName evidence="4">PEP-CTERM protein-sorting domain-containing protein</fullName>
    </recommendedName>
</protein>
<dbReference type="Proteomes" id="UP000248272">
    <property type="component" value="Unassembled WGS sequence"/>
</dbReference>
<dbReference type="InterPro" id="IPR013424">
    <property type="entry name" value="Ice-binding_C"/>
</dbReference>
<comment type="caution">
    <text evidence="2">The sequence shown here is derived from an EMBL/GenBank/DDBJ whole genome shotgun (WGS) entry which is preliminary data.</text>
</comment>
<dbReference type="AlphaFoldDB" id="A0A2Z6UQ26"/>